<dbReference type="Pfam" id="PF03960">
    <property type="entry name" value="ArsC"/>
    <property type="match status" value="1"/>
</dbReference>
<gene>
    <name evidence="3" type="ORF">F4Y60_07540</name>
</gene>
<dbReference type="EMBL" id="VXRY01000300">
    <property type="protein sequence ID" value="MXY33931.1"/>
    <property type="molecule type" value="Genomic_DNA"/>
</dbReference>
<evidence type="ECO:0000313" key="3">
    <source>
        <dbReference type="EMBL" id="MXY33931.1"/>
    </source>
</evidence>
<comment type="similarity">
    <text evidence="1 2">Belongs to the ArsC family.</text>
</comment>
<name>A0A6B0XZ29_9RHOB</name>
<evidence type="ECO:0000256" key="1">
    <source>
        <dbReference type="ARBA" id="ARBA00007198"/>
    </source>
</evidence>
<dbReference type="PANTHER" id="PTHR30041">
    <property type="entry name" value="ARSENATE REDUCTASE"/>
    <property type="match status" value="1"/>
</dbReference>
<evidence type="ECO:0000256" key="2">
    <source>
        <dbReference type="PROSITE-ProRule" id="PRU01282"/>
    </source>
</evidence>
<dbReference type="InterPro" id="IPR036249">
    <property type="entry name" value="Thioredoxin-like_sf"/>
</dbReference>
<protein>
    <submittedName>
        <fullName evidence="3">Arsenate reductase</fullName>
    </submittedName>
</protein>
<sequence length="110" mass="12455">MPTLYGLKNCSTCKVAIRELERAGKDVTFVDVREIQLDSGVIDRFLQEFGDALVNRRSTTWRSLTDLQRHWSPEDLIARCPSLMKRPVIVDGETVTLGWNAAARGRHLGE</sequence>
<dbReference type="PANTHER" id="PTHR30041:SF8">
    <property type="entry name" value="PROTEIN YFFB"/>
    <property type="match status" value="1"/>
</dbReference>
<dbReference type="InterPro" id="IPR006660">
    <property type="entry name" value="Arsenate_reductase-like"/>
</dbReference>
<accession>A0A6B0XZ29</accession>
<dbReference type="PROSITE" id="PS51353">
    <property type="entry name" value="ARSC"/>
    <property type="match status" value="1"/>
</dbReference>
<dbReference type="Gene3D" id="3.40.30.10">
    <property type="entry name" value="Glutaredoxin"/>
    <property type="match status" value="1"/>
</dbReference>
<dbReference type="AlphaFoldDB" id="A0A6B0XZ29"/>
<reference evidence="3" key="1">
    <citation type="submission" date="2019-09" db="EMBL/GenBank/DDBJ databases">
        <title>Characterisation of the sponge microbiome using genome-centric metagenomics.</title>
        <authorList>
            <person name="Engelberts J.P."/>
            <person name="Robbins S.J."/>
            <person name="De Goeij J.M."/>
            <person name="Aranda M."/>
            <person name="Bell S.C."/>
            <person name="Webster N.S."/>
        </authorList>
    </citation>
    <scope>NUCLEOTIDE SEQUENCE</scope>
    <source>
        <strain evidence="3">SB0664_bin_43</strain>
    </source>
</reference>
<organism evidence="3">
    <name type="scientific">Boseongicola sp. SB0664_bin_43</name>
    <dbReference type="NCBI Taxonomy" id="2604844"/>
    <lineage>
        <taxon>Bacteria</taxon>
        <taxon>Pseudomonadati</taxon>
        <taxon>Pseudomonadota</taxon>
        <taxon>Alphaproteobacteria</taxon>
        <taxon>Rhodobacterales</taxon>
        <taxon>Paracoccaceae</taxon>
        <taxon>Boseongicola</taxon>
    </lineage>
</organism>
<comment type="caution">
    <text evidence="3">The sequence shown here is derived from an EMBL/GenBank/DDBJ whole genome shotgun (WGS) entry which is preliminary data.</text>
</comment>
<proteinExistence type="inferred from homology"/>
<dbReference type="SUPFAM" id="SSF52833">
    <property type="entry name" value="Thioredoxin-like"/>
    <property type="match status" value="1"/>
</dbReference>